<name>A0ABT7CMT8_9BACT</name>
<dbReference type="Proteomes" id="UP001228581">
    <property type="component" value="Unassembled WGS sequence"/>
</dbReference>
<reference evidence="1 2" key="1">
    <citation type="submission" date="2023-05" db="EMBL/GenBank/DDBJ databases">
        <authorList>
            <person name="Zhang X."/>
        </authorList>
    </citation>
    <scope>NUCLEOTIDE SEQUENCE [LARGE SCALE GENOMIC DNA]</scope>
    <source>
        <strain evidence="1 2">DM2B3-1</strain>
    </source>
</reference>
<evidence type="ECO:0000313" key="1">
    <source>
        <dbReference type="EMBL" id="MDJ1495013.1"/>
    </source>
</evidence>
<gene>
    <name evidence="1" type="ORF">QNI19_18890</name>
</gene>
<proteinExistence type="predicted"/>
<dbReference type="PROSITE" id="PS51257">
    <property type="entry name" value="PROKAR_LIPOPROTEIN"/>
    <property type="match status" value="1"/>
</dbReference>
<sequence>MKKYVLFALYGSLMVSIYGCIQKETNVSCKGIHLERVYAERTGRNDKTFYIHYILLRNYNENCFEFINFTNRTKRYIDSCSSYRPITRVVFLSSTEDVGFEIRELDPEKIAKYEVISFDVDFNSISAIRFVKNGFRKEFRIKGGQIEEH</sequence>
<keyword evidence="2" id="KW-1185">Reference proteome</keyword>
<protein>
    <recommendedName>
        <fullName evidence="3">Lipoprotein</fullName>
    </recommendedName>
</protein>
<accession>A0ABT7CMT8</accession>
<evidence type="ECO:0008006" key="3">
    <source>
        <dbReference type="Google" id="ProtNLM"/>
    </source>
</evidence>
<organism evidence="1 2">
    <name type="scientific">Xanthocytophaga flava</name>
    <dbReference type="NCBI Taxonomy" id="3048013"/>
    <lineage>
        <taxon>Bacteria</taxon>
        <taxon>Pseudomonadati</taxon>
        <taxon>Bacteroidota</taxon>
        <taxon>Cytophagia</taxon>
        <taxon>Cytophagales</taxon>
        <taxon>Rhodocytophagaceae</taxon>
        <taxon>Xanthocytophaga</taxon>
    </lineage>
</organism>
<dbReference type="EMBL" id="JASJOT010000012">
    <property type="protein sequence ID" value="MDJ1495013.1"/>
    <property type="molecule type" value="Genomic_DNA"/>
</dbReference>
<evidence type="ECO:0000313" key="2">
    <source>
        <dbReference type="Proteomes" id="UP001228581"/>
    </source>
</evidence>
<comment type="caution">
    <text evidence="1">The sequence shown here is derived from an EMBL/GenBank/DDBJ whole genome shotgun (WGS) entry which is preliminary data.</text>
</comment>
<dbReference type="RefSeq" id="WP_313998685.1">
    <property type="nucleotide sequence ID" value="NZ_JASJOT010000012.1"/>
</dbReference>